<dbReference type="InterPro" id="IPR018461">
    <property type="entry name" value="Na/H_Antiport_NhaC-like_C"/>
</dbReference>
<proteinExistence type="predicted"/>
<name>A0A1B2I2T7_9BACT</name>
<sequence length="435" mass="45387">MILLNPVVISVIVMIGLCLINLNIVLALLLAALAGGLAAGMSIPATMGVLISGMGGNAETALAYFLLGTFAIAINKTGLASIACKKIASMVGEHKIMLMFLIALIACISGTVIPVHIAFIPILIPPLLFLFNKLKVDRRQVACALAFGLKCPYITLPIGYGLIFQGIIAAEMGRNGMEIAKGSVPAYTWVIGIGMIIGLLIAVFITYNRPRHYEDKPIIGGSAEDMPSTFTKTHYLTMVAIIAAFAAQLWSGSMPLGALVALLVMIVTGVLKFKDIDESFLGGLEIMGLIAFVMLIAAGYGTVLRETKSVEHLVNSVVSLVGGSKFWGAFLMLAVGLLVTMGIGTSFGTVPVIAAIYCPLAMQLGFSVGATACLIAAAGALGDAGSPASDTTLGPTAGLNADGQHNHIWDTCVPTFLHYNIPIFIAAMVGALVLY</sequence>
<evidence type="ECO:0000256" key="5">
    <source>
        <dbReference type="ARBA" id="ARBA00023136"/>
    </source>
</evidence>
<keyword evidence="3" id="KW-0812">Transmembrane</keyword>
<protein>
    <submittedName>
        <fullName evidence="6">Sodium:proton antiporter</fullName>
    </submittedName>
</protein>
<dbReference type="Proteomes" id="UP000093044">
    <property type="component" value="Chromosome"/>
</dbReference>
<dbReference type="OrthoDB" id="9772446at2"/>
<evidence type="ECO:0000313" key="7">
    <source>
        <dbReference type="Proteomes" id="UP000093044"/>
    </source>
</evidence>
<evidence type="ECO:0000256" key="3">
    <source>
        <dbReference type="ARBA" id="ARBA00022692"/>
    </source>
</evidence>
<dbReference type="STRING" id="1197717.BED41_03735"/>
<dbReference type="PANTHER" id="PTHR37821:SF1">
    <property type="entry name" value="AMINO ACID TRANSPORTER YUIF-RELATED"/>
    <property type="match status" value="1"/>
</dbReference>
<dbReference type="EMBL" id="CP016757">
    <property type="protein sequence ID" value="ANZ44276.1"/>
    <property type="molecule type" value="Genomic_DNA"/>
</dbReference>
<organism evidence="6 7">
    <name type="scientific">Cloacibacillus porcorum</name>
    <dbReference type="NCBI Taxonomy" id="1197717"/>
    <lineage>
        <taxon>Bacteria</taxon>
        <taxon>Thermotogati</taxon>
        <taxon>Synergistota</taxon>
        <taxon>Synergistia</taxon>
        <taxon>Synergistales</taxon>
        <taxon>Synergistaceae</taxon>
        <taxon>Cloacibacillus</taxon>
    </lineage>
</organism>
<accession>A0A1B2I2T7</accession>
<dbReference type="AlphaFoldDB" id="A0A1B2I2T7"/>
<comment type="subcellular location">
    <subcellularLocation>
        <location evidence="1">Cell membrane</location>
        <topology evidence="1">Multi-pass membrane protein</topology>
    </subcellularLocation>
</comment>
<dbReference type="PANTHER" id="PTHR37821">
    <property type="entry name" value="AMINO ACID TRANSPORTER YUIF-RELATED"/>
    <property type="match status" value="1"/>
</dbReference>
<dbReference type="GeneID" id="83056964"/>
<evidence type="ECO:0000313" key="6">
    <source>
        <dbReference type="EMBL" id="ANZ44276.1"/>
    </source>
</evidence>
<dbReference type="Pfam" id="PF03553">
    <property type="entry name" value="Na_H_antiporter"/>
    <property type="match status" value="1"/>
</dbReference>
<dbReference type="KEGG" id="cpor:BED41_03735"/>
<dbReference type="InterPro" id="IPR052576">
    <property type="entry name" value="AA_Transporter-Related"/>
</dbReference>
<gene>
    <name evidence="6" type="ORF">BED41_03735</name>
</gene>
<keyword evidence="7" id="KW-1185">Reference proteome</keyword>
<dbReference type="GO" id="GO:0005886">
    <property type="term" value="C:plasma membrane"/>
    <property type="evidence" value="ECO:0007669"/>
    <property type="project" value="UniProtKB-SubCell"/>
</dbReference>
<evidence type="ECO:0000256" key="4">
    <source>
        <dbReference type="ARBA" id="ARBA00022989"/>
    </source>
</evidence>
<evidence type="ECO:0000256" key="2">
    <source>
        <dbReference type="ARBA" id="ARBA00022475"/>
    </source>
</evidence>
<dbReference type="InterPro" id="IPR032813">
    <property type="entry name" value="Na_H_antiport_N"/>
</dbReference>
<evidence type="ECO:0000256" key="1">
    <source>
        <dbReference type="ARBA" id="ARBA00004651"/>
    </source>
</evidence>
<reference evidence="6" key="1">
    <citation type="submission" date="2016-08" db="EMBL/GenBank/DDBJ databases">
        <title>Complete genome of Cloacibacillus porcorum.</title>
        <authorList>
            <person name="Looft T."/>
            <person name="Bayles D.O."/>
            <person name="Alt D.P."/>
        </authorList>
    </citation>
    <scope>NUCLEOTIDE SEQUENCE [LARGE SCALE GENOMIC DNA]</scope>
    <source>
        <strain evidence="6">CL-84</strain>
    </source>
</reference>
<dbReference type="Pfam" id="PF13726">
    <property type="entry name" value="Na_H_antiport_2"/>
    <property type="match status" value="1"/>
</dbReference>
<keyword evidence="2" id="KW-1003">Cell membrane</keyword>
<dbReference type="RefSeq" id="WP_066743243.1">
    <property type="nucleotide sequence ID" value="NZ_CALCLR010000057.1"/>
</dbReference>
<keyword evidence="4" id="KW-1133">Transmembrane helix</keyword>
<keyword evidence="5" id="KW-0472">Membrane</keyword>